<dbReference type="EMBL" id="CP000853">
    <property type="protein sequence ID" value="ABW18742.1"/>
    <property type="molecule type" value="Genomic_DNA"/>
</dbReference>
<evidence type="ECO:0000313" key="2">
    <source>
        <dbReference type="EMBL" id="ABW18742.1"/>
    </source>
</evidence>
<keyword evidence="1" id="KW-0446">Lipid-binding</keyword>
<dbReference type="Gene3D" id="3.40.50.10170">
    <property type="match status" value="1"/>
</dbReference>
<dbReference type="KEGG" id="aoe:Clos_1196"/>
<organism evidence="2 3">
    <name type="scientific">Alkaliphilus oremlandii (strain OhILAs)</name>
    <name type="common">Clostridium oremlandii (strain OhILAs)</name>
    <dbReference type="NCBI Taxonomy" id="350688"/>
    <lineage>
        <taxon>Bacteria</taxon>
        <taxon>Bacillati</taxon>
        <taxon>Bacillota</taxon>
        <taxon>Clostridia</taxon>
        <taxon>Peptostreptococcales</taxon>
        <taxon>Natronincolaceae</taxon>
        <taxon>Alkaliphilus</taxon>
    </lineage>
</organism>
<name>A8MF73_ALKOO</name>
<dbReference type="HOGENOM" id="CLU_048251_0_1_9"/>
<evidence type="ECO:0000256" key="1">
    <source>
        <dbReference type="ARBA" id="ARBA00023121"/>
    </source>
</evidence>
<dbReference type="InterPro" id="IPR050270">
    <property type="entry name" value="DegV_domain_contain"/>
</dbReference>
<dbReference type="InterPro" id="IPR003797">
    <property type="entry name" value="DegV"/>
</dbReference>
<dbReference type="RefSeq" id="WP_012159054.1">
    <property type="nucleotide sequence ID" value="NC_009922.1"/>
</dbReference>
<dbReference type="STRING" id="350688.Clos_1196"/>
<dbReference type="NCBIfam" id="TIGR00762">
    <property type="entry name" value="DegV"/>
    <property type="match status" value="1"/>
</dbReference>
<proteinExistence type="predicted"/>
<dbReference type="SUPFAM" id="SSF82549">
    <property type="entry name" value="DAK1/DegV-like"/>
    <property type="match status" value="1"/>
</dbReference>
<dbReference type="Pfam" id="PF02645">
    <property type="entry name" value="DegV"/>
    <property type="match status" value="1"/>
</dbReference>
<evidence type="ECO:0000313" key="3">
    <source>
        <dbReference type="Proteomes" id="UP000000269"/>
    </source>
</evidence>
<dbReference type="Gene3D" id="3.30.1180.10">
    <property type="match status" value="1"/>
</dbReference>
<dbReference type="PANTHER" id="PTHR33434:SF8">
    <property type="entry name" value="DEGV DOMAIN-CONTAINING PROTEIN SPR1019"/>
    <property type="match status" value="1"/>
</dbReference>
<keyword evidence="3" id="KW-1185">Reference proteome</keyword>
<accession>A8MF73</accession>
<dbReference type="AlphaFoldDB" id="A8MF73"/>
<dbReference type="PROSITE" id="PS51482">
    <property type="entry name" value="DEGV"/>
    <property type="match status" value="1"/>
</dbReference>
<dbReference type="PANTHER" id="PTHR33434">
    <property type="entry name" value="DEGV DOMAIN-CONTAINING PROTEIN DR_1986-RELATED"/>
    <property type="match status" value="1"/>
</dbReference>
<dbReference type="Proteomes" id="UP000000269">
    <property type="component" value="Chromosome"/>
</dbReference>
<dbReference type="eggNOG" id="COG1307">
    <property type="taxonomic scope" value="Bacteria"/>
</dbReference>
<protein>
    <submittedName>
        <fullName evidence="2">DegV family protein</fullName>
    </submittedName>
</protein>
<gene>
    <name evidence="2" type="ordered locus">Clos_1196</name>
</gene>
<reference evidence="3" key="1">
    <citation type="submission" date="2007-10" db="EMBL/GenBank/DDBJ databases">
        <title>Complete genome of Alkaliphilus oremlandii OhILAs.</title>
        <authorList>
            <person name="Copeland A."/>
            <person name="Lucas S."/>
            <person name="Lapidus A."/>
            <person name="Barry K."/>
            <person name="Detter J.C."/>
            <person name="Glavina del Rio T."/>
            <person name="Hammon N."/>
            <person name="Israni S."/>
            <person name="Dalin E."/>
            <person name="Tice H."/>
            <person name="Pitluck S."/>
            <person name="Chain P."/>
            <person name="Malfatti S."/>
            <person name="Shin M."/>
            <person name="Vergez L."/>
            <person name="Schmutz J."/>
            <person name="Larimer F."/>
            <person name="Land M."/>
            <person name="Hauser L."/>
            <person name="Kyrpides N."/>
            <person name="Mikhailova N."/>
            <person name="Stolz J.F."/>
            <person name="Dawson A."/>
            <person name="Fisher E."/>
            <person name="Crable B."/>
            <person name="Perera E."/>
            <person name="Lisak J."/>
            <person name="Ranganathan M."/>
            <person name="Basu P."/>
            <person name="Richardson P."/>
        </authorList>
    </citation>
    <scope>NUCLEOTIDE SEQUENCE [LARGE SCALE GENOMIC DNA]</scope>
    <source>
        <strain evidence="3">OhILAs</strain>
    </source>
</reference>
<dbReference type="GO" id="GO:0008289">
    <property type="term" value="F:lipid binding"/>
    <property type="evidence" value="ECO:0007669"/>
    <property type="project" value="UniProtKB-KW"/>
</dbReference>
<dbReference type="InterPro" id="IPR043168">
    <property type="entry name" value="DegV_C"/>
</dbReference>
<dbReference type="OrthoDB" id="9780216at2"/>
<sequence>MQIITDSSCDLPKEILEENDVIVIPLNIEIDGKNYVDGVDLTHEEFFDKMSKSEGLPKTSQPSPQSYIDAFKKAAQKTGETLCIHLSSKLSGTMNGALMVREMVESKIEVFDSLSGSLGLGMQVLKACEMKKEGATIEHIVDKLKEIREDMKVVVYLESLENAVRGGRVARVKEMVANLLNLKAVVHVEEGYVKVLKTIRGKKRAINFMLDQMAEKNTDFKDKIIGITHCDCIEDAMALKDEILKRFNPIDVLVTTMGPVIGTHSGQGGLLVCF</sequence>